<evidence type="ECO:0000256" key="3">
    <source>
        <dbReference type="ARBA" id="ARBA00022552"/>
    </source>
</evidence>
<dbReference type="GO" id="GO:0000466">
    <property type="term" value="P:maturation of 5.8S rRNA from tricistronic rRNA transcript (SSU-rRNA, 5.8S rRNA, LSU-rRNA)"/>
    <property type="evidence" value="ECO:0007669"/>
    <property type="project" value="TreeGrafter"/>
</dbReference>
<dbReference type="InterPro" id="IPR028589">
    <property type="entry name" value="SPB1-like"/>
</dbReference>
<feature type="region of interest" description="Disordered" evidence="9">
    <location>
        <begin position="62"/>
        <end position="89"/>
    </location>
</feature>
<protein>
    <submittedName>
        <fullName evidence="14">AdoMet-dependent rRNA methyltransferase</fullName>
    </submittedName>
    <submittedName>
        <fullName evidence="13">Podospora anserina S mat+ genomic DNA chromosome 2, supercontig 2</fullName>
    </submittedName>
</protein>
<dbReference type="GO" id="GO:0030687">
    <property type="term" value="C:preribosome, large subunit precursor"/>
    <property type="evidence" value="ECO:0007669"/>
    <property type="project" value="TreeGrafter"/>
</dbReference>
<dbReference type="Pfam" id="PF01728">
    <property type="entry name" value="FtsJ"/>
    <property type="match status" value="1"/>
</dbReference>
<dbReference type="GO" id="GO:0016435">
    <property type="term" value="F:rRNA (guanine) methyltransferase activity"/>
    <property type="evidence" value="ECO:0007669"/>
    <property type="project" value="TreeGrafter"/>
</dbReference>
<dbReference type="InterPro" id="IPR029063">
    <property type="entry name" value="SAM-dependent_MTases_sf"/>
</dbReference>
<reference evidence="14" key="4">
    <citation type="submission" date="2014-09" db="EMBL/GenBank/DDBJ databases">
        <title>Maintaining two mating types: Structure of the mating type locus and its role in heterokaryosis in Podospora anserina.</title>
        <authorList>
            <person name="Grognet P."/>
            <person name="Bidard F."/>
            <person name="Kuchly C."/>
            <person name="Chan Ho Tong L."/>
            <person name="Coppin E."/>
            <person name="Ait Benkhali J."/>
            <person name="Couloux A."/>
            <person name="Wincker P."/>
            <person name="Debuchy R."/>
            <person name="Silar P."/>
        </authorList>
    </citation>
    <scope>NUCLEOTIDE SEQUENCE</scope>
</reference>
<dbReference type="RefSeq" id="XP_001911092.1">
    <property type="nucleotide sequence ID" value="XM_001911057.1"/>
</dbReference>
<reference evidence="13" key="2">
    <citation type="submission" date="2008-07" db="EMBL/GenBank/DDBJ databases">
        <authorList>
            <person name="Genoscope - CEA"/>
        </authorList>
    </citation>
    <scope>NUCLEOTIDE SEQUENCE</scope>
    <source>
        <strain evidence="13">S mat+</strain>
    </source>
</reference>
<feature type="compositionally biased region" description="Acidic residues" evidence="9">
    <location>
        <begin position="670"/>
        <end position="699"/>
    </location>
</feature>
<dbReference type="InterPro" id="IPR050082">
    <property type="entry name" value="RNA_methyltr_RlmE"/>
</dbReference>
<dbReference type="InterPro" id="IPR012920">
    <property type="entry name" value="rRNA_MeTfrase_SPB1-like_C"/>
</dbReference>
<dbReference type="STRING" id="515849.B2B542"/>
<evidence type="ECO:0000259" key="11">
    <source>
        <dbReference type="Pfam" id="PF07780"/>
    </source>
</evidence>
<dbReference type="FunFam" id="3.40.50.150:FF:000004">
    <property type="entry name" value="AdoMet-dependent rRNA methyltransferase SPB1"/>
    <property type="match status" value="1"/>
</dbReference>
<accession>B2B542</accession>
<evidence type="ECO:0000313" key="15">
    <source>
        <dbReference type="Proteomes" id="UP000001197"/>
    </source>
</evidence>
<dbReference type="VEuPathDB" id="FungiDB:PODANS_2_3430"/>
<dbReference type="HOGENOM" id="CLU_009422_8_1_1"/>
<feature type="compositionally biased region" description="Acidic residues" evidence="9">
    <location>
        <begin position="732"/>
        <end position="741"/>
    </location>
</feature>
<feature type="domain" description="DUF3381" evidence="12">
    <location>
        <begin position="329"/>
        <end position="485"/>
    </location>
</feature>
<evidence type="ECO:0000259" key="10">
    <source>
        <dbReference type="Pfam" id="PF01728"/>
    </source>
</evidence>
<feature type="compositionally biased region" description="Basic and acidic residues" evidence="9">
    <location>
        <begin position="633"/>
        <end position="652"/>
    </location>
</feature>
<evidence type="ECO:0000256" key="5">
    <source>
        <dbReference type="ARBA" id="ARBA00022679"/>
    </source>
</evidence>
<reference evidence="15" key="3">
    <citation type="journal article" date="2014" name="Genetics">
        <title>Maintaining two mating types: Structure of the mating type locus and its role in heterokaryosis in Podospora anserina.</title>
        <authorList>
            <person name="Grognet P."/>
            <person name="Bidard F."/>
            <person name="Kuchly C."/>
            <person name="Tong L.C.H."/>
            <person name="Coppin E."/>
            <person name="Benkhali J.A."/>
            <person name="Couloux A."/>
            <person name="Wincker P."/>
            <person name="Debuchy R."/>
            <person name="Silar P."/>
        </authorList>
    </citation>
    <scope>GENOME REANNOTATION</scope>
    <source>
        <strain evidence="15">S / ATCC MYA-4624 / DSM 980 / FGSC 10383</strain>
    </source>
</reference>
<keyword evidence="5 8" id="KW-0808">Transferase</keyword>
<dbReference type="InterPro" id="IPR015507">
    <property type="entry name" value="rRNA-MeTfrase_E"/>
</dbReference>
<dbReference type="eggNOG" id="KOG1098">
    <property type="taxonomic scope" value="Eukaryota"/>
</dbReference>
<dbReference type="GO" id="GO:0000463">
    <property type="term" value="P:maturation of LSU-rRNA from tricistronic rRNA transcript (SSU-rRNA, 5.8S rRNA, LSU-rRNA)"/>
    <property type="evidence" value="ECO:0007669"/>
    <property type="project" value="TreeGrafter"/>
</dbReference>
<evidence type="ECO:0000256" key="8">
    <source>
        <dbReference type="HAMAP-Rule" id="MF_03163"/>
    </source>
</evidence>
<dbReference type="Pfam" id="PF07780">
    <property type="entry name" value="Spb1_C"/>
    <property type="match status" value="1"/>
</dbReference>
<dbReference type="SUPFAM" id="SSF53335">
    <property type="entry name" value="S-adenosyl-L-methionine-dependent methyltransferases"/>
    <property type="match status" value="1"/>
</dbReference>
<keyword evidence="7 8" id="KW-0539">Nucleus</keyword>
<evidence type="ECO:0000313" key="14">
    <source>
        <dbReference type="EMBL" id="CDP25317.1"/>
    </source>
</evidence>
<dbReference type="GO" id="GO:0005730">
    <property type="term" value="C:nucleolus"/>
    <property type="evidence" value="ECO:0007669"/>
    <property type="project" value="UniProtKB-SubCell"/>
</dbReference>
<feature type="region of interest" description="Disordered" evidence="9">
    <location>
        <begin position="541"/>
        <end position="652"/>
    </location>
</feature>
<evidence type="ECO:0000256" key="2">
    <source>
        <dbReference type="ARBA" id="ARBA00022517"/>
    </source>
</evidence>
<dbReference type="OrthoDB" id="1287559at2759"/>
<dbReference type="Gene3D" id="3.40.50.150">
    <property type="entry name" value="Vaccinia Virus protein VP39"/>
    <property type="match status" value="1"/>
</dbReference>
<keyword evidence="2 8" id="KW-0690">Ribosome biogenesis</keyword>
<gene>
    <name evidence="13" type="ORF">PODANS_2_3430</name>
</gene>
<dbReference type="EMBL" id="FO904937">
    <property type="protein sequence ID" value="CDP25317.1"/>
    <property type="molecule type" value="Genomic_DNA"/>
</dbReference>
<feature type="compositionally biased region" description="Acidic residues" evidence="9">
    <location>
        <begin position="611"/>
        <end position="632"/>
    </location>
</feature>
<evidence type="ECO:0000256" key="4">
    <source>
        <dbReference type="ARBA" id="ARBA00022603"/>
    </source>
</evidence>
<evidence type="ECO:0000256" key="7">
    <source>
        <dbReference type="ARBA" id="ARBA00023242"/>
    </source>
</evidence>
<evidence type="ECO:0000256" key="1">
    <source>
        <dbReference type="ARBA" id="ARBA00004604"/>
    </source>
</evidence>
<feature type="active site" description="Proton acceptor" evidence="8">
    <location>
        <position position="252"/>
    </location>
</feature>
<evidence type="ECO:0000259" key="12">
    <source>
        <dbReference type="Pfam" id="PF11861"/>
    </source>
</evidence>
<feature type="region of interest" description="Disordered" evidence="9">
    <location>
        <begin position="916"/>
        <end position="939"/>
    </location>
</feature>
<organism evidence="13">
    <name type="scientific">Podospora anserina (strain S / ATCC MYA-4624 / DSM 980 / FGSC 10383)</name>
    <name type="common">Pleurage anserina</name>
    <dbReference type="NCBI Taxonomy" id="515849"/>
    <lineage>
        <taxon>Eukaryota</taxon>
        <taxon>Fungi</taxon>
        <taxon>Dikarya</taxon>
        <taxon>Ascomycota</taxon>
        <taxon>Pezizomycotina</taxon>
        <taxon>Sordariomycetes</taxon>
        <taxon>Sordariomycetidae</taxon>
        <taxon>Sordariales</taxon>
        <taxon>Podosporaceae</taxon>
        <taxon>Podospora</taxon>
        <taxon>Podospora anserina</taxon>
    </lineage>
</organism>
<sequence length="954" mass="107467">MCSQAGRAGRAYKRVLSDVSAELQRPPAIATGQSRVPIAQRGPNVKETSGFRLSLIGLQSPPKNFPSLAATQPRLQNPRGSPRRRCRQPGNHHEVMAIQKKHGKGRLDKWYKLAKEKGYRARAAFKLIQLNKKYGFLEKSKVVLDLCAAPGSWCQVAAETMPKDSIIIGVDLSPIKPIPKVITFQSDITTEKCRATIRTHLKTWKADCVLHDGAPNVGTAWVQDSFNQAELALHSLKLATEFLIEGGAFVTKVFRSKDYNSLLWVLKQLFTKVEATKPPSSRNVSAEIFVVCLGYKAPKKLDPRLLDPRTVFEDVADAAPNNEAKVYNPEIKKRKRDGYEEGDYTQYKEIAASEFIQTTDPIAILGQYNALTFKQATNGDVALAALDKLPETTEEIRTCCADLKVLGRKEFKLLLKWRLKVREIFGFPTKKSAKASLADEVAEVEPMDEEMRIQEELQRIADKEKGKKKRERRSANEAKTKEIMRMQMHMTAPMDIGMEQEGPRGEGEIFKLKAVDENGALRKIAKGKMVVIKEAEQKRRGFDSGIGSSGDTDDESDEDGDRLERELDGLYDQYQERKSAADAKYRAKKARKEHDDEEWEGVSADEKGNSDDESDLEMESGSDSEDEDEMDVDEKPLISDLDGKGKGKEGLSKRANRFFENEVFADILGEMEEEGDGEEEEVQVLQDEEAAESSDDDIPSIEQQKKMRKEAAAAAKKEKDNTFEIVKRPMAEEQDSDSDWEAVEKKKKKDAKPGMFSFHSRLDNILMRITDIDIVTAEAMTLAHQLARGEKTVHDVIDDGYNKYALKDRDGLPDWFLDDEKKHDKPHKPITKEAAQAIKEKLRAYNARPIKKVAEARARKKFKQAQKLEKLKKKADMLMGDEGLNEKEKASSISKLIAQANKKKRKAPVKVVKAAGANRGLQGRPKGVKGRYKMVDPRMKKEMRALKRVAKKKK</sequence>
<reference evidence="13 15" key="1">
    <citation type="journal article" date="2008" name="Genome Biol.">
        <title>The genome sequence of the model ascomycete fungus Podospora anserina.</title>
        <authorList>
            <person name="Espagne E."/>
            <person name="Lespinet O."/>
            <person name="Malagnac F."/>
            <person name="Da Silva C."/>
            <person name="Jaillon O."/>
            <person name="Porcel B.M."/>
            <person name="Couloux A."/>
            <person name="Aury J.-M."/>
            <person name="Segurens B."/>
            <person name="Poulain J."/>
            <person name="Anthouard V."/>
            <person name="Grossetete S."/>
            <person name="Khalili H."/>
            <person name="Coppin E."/>
            <person name="Dequard-Chablat M."/>
            <person name="Picard M."/>
            <person name="Contamine V."/>
            <person name="Arnaise S."/>
            <person name="Bourdais A."/>
            <person name="Berteaux-Lecellier V."/>
            <person name="Gautheret D."/>
            <person name="de Vries R.P."/>
            <person name="Battaglia E."/>
            <person name="Coutinho P.M."/>
            <person name="Danchin E.G.J."/>
            <person name="Henrissat B."/>
            <person name="El Khoury R."/>
            <person name="Sainsard-Chanet A."/>
            <person name="Boivin A."/>
            <person name="Pinan-Lucarre B."/>
            <person name="Sellem C.H."/>
            <person name="Debuchy R."/>
            <person name="Wincker P."/>
            <person name="Weissenbach J."/>
            <person name="Silar P."/>
        </authorList>
    </citation>
    <scope>NUCLEOTIDE SEQUENCE [LARGE SCALE GENOMIC DNA]</scope>
    <source>
        <strain evidence="15">S / ATCC MYA-4624 / DSM 980 / FGSC 10383</strain>
        <strain evidence="13">S mat+</strain>
    </source>
</reference>
<dbReference type="EMBL" id="CU640366">
    <property type="protein sequence ID" value="CAP72917.1"/>
    <property type="molecule type" value="Genomic_DNA"/>
</dbReference>
<feature type="domain" description="Ribosomal RNA methyltransferase FtsJ" evidence="10">
    <location>
        <begin position="119"/>
        <end position="295"/>
    </location>
</feature>
<keyword evidence="4 8" id="KW-0489">Methyltransferase</keyword>
<feature type="compositionally biased region" description="Polar residues" evidence="9">
    <location>
        <begin position="69"/>
        <end position="79"/>
    </location>
</feature>
<feature type="region of interest" description="Disordered" evidence="9">
    <location>
        <begin position="670"/>
        <end position="707"/>
    </location>
</feature>
<comment type="similarity">
    <text evidence="8">Belongs to the class I-like SAM-binding methyltransferase superfamily. RNA methyltransferase RlmE family. SPB1 subfamily.</text>
</comment>
<feature type="binding site" evidence="8">
    <location>
        <position position="153"/>
    </location>
    <ligand>
        <name>S-adenosyl-L-methionine</name>
        <dbReference type="ChEBI" id="CHEBI:59789"/>
    </ligand>
</feature>
<dbReference type="HAMAP" id="MF_01547">
    <property type="entry name" value="RNA_methyltr_E"/>
    <property type="match status" value="1"/>
</dbReference>
<feature type="binding site" evidence="8">
    <location>
        <position position="151"/>
    </location>
    <ligand>
        <name>S-adenosyl-L-methionine</name>
        <dbReference type="ChEBI" id="CHEBI:59789"/>
    </ligand>
</feature>
<keyword evidence="3 8" id="KW-0698">rRNA processing</keyword>
<dbReference type="FunCoup" id="B2B542">
    <property type="interactions" value="1059"/>
</dbReference>
<keyword evidence="15" id="KW-1185">Reference proteome</keyword>
<proteinExistence type="inferred from homology"/>
<dbReference type="PANTHER" id="PTHR10920">
    <property type="entry name" value="RIBOSOMAL RNA METHYLTRANSFERASE"/>
    <property type="match status" value="1"/>
</dbReference>
<dbReference type="HAMAP" id="MF_03163">
    <property type="entry name" value="RNA_methyltr_E_SPB1"/>
    <property type="match status" value="1"/>
</dbReference>
<feature type="compositionally biased region" description="Basic and acidic residues" evidence="9">
    <location>
        <begin position="562"/>
        <end position="585"/>
    </location>
</feature>
<dbReference type="GeneID" id="6195325"/>
<feature type="binding site" evidence="8">
    <location>
        <position position="171"/>
    </location>
    <ligand>
        <name>S-adenosyl-L-methionine</name>
        <dbReference type="ChEBI" id="CHEBI:59789"/>
    </ligand>
</feature>
<keyword evidence="6 8" id="KW-0949">S-adenosyl-L-methionine</keyword>
<dbReference type="Pfam" id="PF11861">
    <property type="entry name" value="DUF3381"/>
    <property type="match status" value="1"/>
</dbReference>
<dbReference type="PANTHER" id="PTHR10920:SF13">
    <property type="entry name" value="PRE-RRNA 2'-O-RIBOSE RNA METHYLTRANSFERASE FTSJ3"/>
    <property type="match status" value="1"/>
</dbReference>
<feature type="region of interest" description="Disordered" evidence="9">
    <location>
        <begin position="728"/>
        <end position="750"/>
    </location>
</feature>
<feature type="binding site" evidence="8">
    <location>
        <position position="187"/>
    </location>
    <ligand>
        <name>S-adenosyl-L-methionine</name>
        <dbReference type="ChEBI" id="CHEBI:59789"/>
    </ligand>
</feature>
<evidence type="ECO:0000256" key="6">
    <source>
        <dbReference type="ARBA" id="ARBA00022691"/>
    </source>
</evidence>
<dbReference type="KEGG" id="pan:PODANSg8134"/>
<dbReference type="GO" id="GO:0008650">
    <property type="term" value="F:rRNA (uridine-2'-O-)-methyltransferase activity"/>
    <property type="evidence" value="ECO:0007669"/>
    <property type="project" value="TreeGrafter"/>
</dbReference>
<feature type="region of interest" description="Disordered" evidence="9">
    <location>
        <begin position="459"/>
        <end position="480"/>
    </location>
</feature>
<feature type="binding site" evidence="8">
    <location>
        <position position="212"/>
    </location>
    <ligand>
        <name>S-adenosyl-L-methionine</name>
        <dbReference type="ChEBI" id="CHEBI:59789"/>
    </ligand>
</feature>
<evidence type="ECO:0000256" key="9">
    <source>
        <dbReference type="SAM" id="MobiDB-lite"/>
    </source>
</evidence>
<dbReference type="InterPro" id="IPR024576">
    <property type="entry name" value="rRNA_MeTfrase_Spb1_DUF3381"/>
</dbReference>
<comment type="subcellular location">
    <subcellularLocation>
        <location evidence="1 8">Nucleus</location>
        <location evidence="1 8">Nucleolus</location>
    </subcellularLocation>
</comment>
<name>B2B542_PODAN</name>
<dbReference type="AlphaFoldDB" id="B2B542"/>
<dbReference type="InterPro" id="IPR002877">
    <property type="entry name" value="RNA_MeTrfase_FtsJ_dom"/>
</dbReference>
<dbReference type="Proteomes" id="UP000001197">
    <property type="component" value="Chromosome 2"/>
</dbReference>
<feature type="domain" description="Ribosomal RNA methyltransferase SPB1-like C-terminal" evidence="11">
    <location>
        <begin position="717"/>
        <end position="951"/>
    </location>
</feature>
<feature type="compositionally biased region" description="Acidic residues" evidence="9">
    <location>
        <begin position="551"/>
        <end position="561"/>
    </location>
</feature>
<evidence type="ECO:0000313" key="13">
    <source>
        <dbReference type="EMBL" id="CAP72917.1"/>
    </source>
</evidence>